<dbReference type="GO" id="GO:0000725">
    <property type="term" value="P:recombinational repair"/>
    <property type="evidence" value="ECO:0007669"/>
    <property type="project" value="TreeGrafter"/>
</dbReference>
<dbReference type="InterPro" id="IPR000212">
    <property type="entry name" value="DNA_helicase_UvrD/REP"/>
</dbReference>
<evidence type="ECO:0000256" key="4">
    <source>
        <dbReference type="ARBA" id="ARBA00022840"/>
    </source>
</evidence>
<comment type="caution">
    <text evidence="8">The sequence shown here is derived from an EMBL/GenBank/DDBJ whole genome shotgun (WGS) entry which is preliminary data.</text>
</comment>
<dbReference type="SUPFAM" id="SSF52540">
    <property type="entry name" value="P-loop containing nucleoside triphosphate hydrolases"/>
    <property type="match status" value="1"/>
</dbReference>
<dbReference type="GO" id="GO:0016787">
    <property type="term" value="F:hydrolase activity"/>
    <property type="evidence" value="ECO:0007669"/>
    <property type="project" value="UniProtKB-UniRule"/>
</dbReference>
<dbReference type="Proteomes" id="UP000467240">
    <property type="component" value="Unassembled WGS sequence"/>
</dbReference>
<name>A0A7J5C1Y0_9MICO</name>
<evidence type="ECO:0000313" key="8">
    <source>
        <dbReference type="EMBL" id="KAB1660031.1"/>
    </source>
</evidence>
<evidence type="ECO:0000256" key="3">
    <source>
        <dbReference type="ARBA" id="ARBA00022806"/>
    </source>
</evidence>
<dbReference type="PANTHER" id="PTHR11070:SF45">
    <property type="entry name" value="DNA 3'-5' HELICASE"/>
    <property type="match status" value="1"/>
</dbReference>
<evidence type="ECO:0000256" key="6">
    <source>
        <dbReference type="SAM" id="MobiDB-lite"/>
    </source>
</evidence>
<keyword evidence="3 5" id="KW-0347">Helicase</keyword>
<organism evidence="8 9">
    <name type="scientific">Pseudoclavibacter chungangensis</name>
    <dbReference type="NCBI Taxonomy" id="587635"/>
    <lineage>
        <taxon>Bacteria</taxon>
        <taxon>Bacillati</taxon>
        <taxon>Actinomycetota</taxon>
        <taxon>Actinomycetes</taxon>
        <taxon>Micrococcales</taxon>
        <taxon>Microbacteriaceae</taxon>
        <taxon>Pseudoclavibacter</taxon>
    </lineage>
</organism>
<dbReference type="InterPro" id="IPR014016">
    <property type="entry name" value="UvrD-like_ATP-bd"/>
</dbReference>
<feature type="domain" description="UvrD-like helicase ATP-binding" evidence="7">
    <location>
        <begin position="204"/>
        <end position="605"/>
    </location>
</feature>
<dbReference type="GO" id="GO:0043138">
    <property type="term" value="F:3'-5' DNA helicase activity"/>
    <property type="evidence" value="ECO:0007669"/>
    <property type="project" value="TreeGrafter"/>
</dbReference>
<reference evidence="8 9" key="1">
    <citation type="submission" date="2019-09" db="EMBL/GenBank/DDBJ databases">
        <title>Phylogeny of genus Pseudoclavibacter and closely related genus.</title>
        <authorList>
            <person name="Li Y."/>
        </authorList>
    </citation>
    <scope>NUCLEOTIDE SEQUENCE [LARGE SCALE GENOMIC DNA]</scope>
    <source>
        <strain evidence="8 9">DSM 23821</strain>
    </source>
</reference>
<dbReference type="GO" id="GO:0003677">
    <property type="term" value="F:DNA binding"/>
    <property type="evidence" value="ECO:0007669"/>
    <property type="project" value="InterPro"/>
</dbReference>
<keyword evidence="4 5" id="KW-0067">ATP-binding</keyword>
<evidence type="ECO:0000313" key="9">
    <source>
        <dbReference type="Proteomes" id="UP000467240"/>
    </source>
</evidence>
<dbReference type="GO" id="GO:0005829">
    <property type="term" value="C:cytosol"/>
    <property type="evidence" value="ECO:0007669"/>
    <property type="project" value="TreeGrafter"/>
</dbReference>
<dbReference type="GO" id="GO:0005524">
    <property type="term" value="F:ATP binding"/>
    <property type="evidence" value="ECO:0007669"/>
    <property type="project" value="UniProtKB-UniRule"/>
</dbReference>
<evidence type="ECO:0000256" key="5">
    <source>
        <dbReference type="PROSITE-ProRule" id="PRU00560"/>
    </source>
</evidence>
<dbReference type="RefSeq" id="WP_158039529.1">
    <property type="nucleotide sequence ID" value="NZ_JACCFV010000001.1"/>
</dbReference>
<gene>
    <name evidence="8" type="ORF">F8O01_03610</name>
</gene>
<dbReference type="Gene3D" id="3.40.50.300">
    <property type="entry name" value="P-loop containing nucleotide triphosphate hydrolases"/>
    <property type="match status" value="3"/>
</dbReference>
<dbReference type="OrthoDB" id="9787585at2"/>
<evidence type="ECO:0000259" key="7">
    <source>
        <dbReference type="PROSITE" id="PS51198"/>
    </source>
</evidence>
<protein>
    <submittedName>
        <fullName evidence="8">AAA family ATPase</fullName>
    </submittedName>
</protein>
<feature type="region of interest" description="Disordered" evidence="6">
    <location>
        <begin position="1"/>
        <end position="30"/>
    </location>
</feature>
<evidence type="ECO:0000256" key="1">
    <source>
        <dbReference type="ARBA" id="ARBA00022741"/>
    </source>
</evidence>
<dbReference type="AlphaFoldDB" id="A0A7J5C1Y0"/>
<dbReference type="PROSITE" id="PS51198">
    <property type="entry name" value="UVRD_HELICASE_ATP_BIND"/>
    <property type="match status" value="1"/>
</dbReference>
<sequence length="723" mass="78480">MSDPDQPTPDHRAPSPYLGLPERRGAKADPALVTDDLERFAAIDRAIDADRARLRARLDRARRDPARDGQEALDRDLEVRRTSAQLAVLGRFGVDACLGRMVPADGGTPVYIGRAGLRDADGHTLLVDWRTPAAAPFFAATPGAPMGLASRRRYRWANGRVVDYWDERLDPDAAVGALAPDEQSAFIASLGEARTPRMRDVLATISTEQDAVMRAPSPGALVVDGGPGTGKTVVALHRAAYLRYADPLLGSGRGGVLVVGPSEPYLAYVADVLPGLGEEGVRTCTLTDLVPEGRDAGAEEDARVADLKASATLADAIEPAVRWYERAPERPVVVDTPWLRLVVEEADWLEAFDAVEPGTAHNDARLTVWEALVDHLVERADVGEVSPSQLRRALRANDELVRAFDRAWPVLDAAGVVADLYTTPAYLRMCAPGLRDDEVLALRRPDGRAWTRADLPLLDAAHRRIGARDASLVRRRRAIALEAHAEEMDRVVDAAIESDDDGEGLVTMLRGDDARFALVDESTLPELPSDPLAGPFAHIVVDEAQELSDAEWRMLLERCPSGSFTIVGDRAQARSGFPESWEERLRRVGVRDVRVAALRLNYRTPAEILAEAAPVIRAAVPDANVPESVRSTGTPVRTGRTRDRDRVLDAWRRSSPDGVACVIGDAGFEGDDRVRSLSPVDAKGLEFDLVVLVDPDAFGAGVAGAVDRYVAMTRATRELVILR</sequence>
<dbReference type="NCBIfam" id="NF041254">
    <property type="entry name" value="motor_HelR"/>
    <property type="match status" value="1"/>
</dbReference>
<dbReference type="InterPro" id="IPR027417">
    <property type="entry name" value="P-loop_NTPase"/>
</dbReference>
<dbReference type="EMBL" id="WBJZ01000004">
    <property type="protein sequence ID" value="KAB1660031.1"/>
    <property type="molecule type" value="Genomic_DNA"/>
</dbReference>
<keyword evidence="1 5" id="KW-0547">Nucleotide-binding</keyword>
<keyword evidence="2 5" id="KW-0378">Hydrolase</keyword>
<evidence type="ECO:0000256" key="2">
    <source>
        <dbReference type="ARBA" id="ARBA00022801"/>
    </source>
</evidence>
<proteinExistence type="predicted"/>
<feature type="binding site" evidence="5">
    <location>
        <begin position="225"/>
        <end position="232"/>
    </location>
    <ligand>
        <name>ATP</name>
        <dbReference type="ChEBI" id="CHEBI:30616"/>
    </ligand>
</feature>
<dbReference type="PANTHER" id="PTHR11070">
    <property type="entry name" value="UVRD / RECB / PCRA DNA HELICASE FAMILY MEMBER"/>
    <property type="match status" value="1"/>
</dbReference>
<keyword evidence="9" id="KW-1185">Reference proteome</keyword>
<accession>A0A7J5C1Y0</accession>